<dbReference type="PROSITE" id="PS51257">
    <property type="entry name" value="PROKAR_LIPOPROTEIN"/>
    <property type="match status" value="1"/>
</dbReference>
<evidence type="ECO:0000313" key="6">
    <source>
        <dbReference type="EMBL" id="HIQ77770.1"/>
    </source>
</evidence>
<evidence type="ECO:0000256" key="4">
    <source>
        <dbReference type="SAM" id="MobiDB-lite"/>
    </source>
</evidence>
<sequence length="440" mass="47714">MKKRLFAVLACCLALLMVLSACGSQESEPSTAPTAAGESDPGTEPPAEGSEEPAAEPVTITYCNFNASGGNEETLQRMYEAFHEEYPNITVEIETIAIDDYFTQMQTRIVGGTAPDCFEMNIENFAAYANMGVLAPIEGVDLSGMDATALSAFTVDGVQYGLPGNFSNVVLIYNKDLFDQANIEYPNSDWTQDDVQAAAEAIRALGDDIYGYYQPLTYNEFYKACAQFGGSLLNEDKTEFTINSPENVAAAQMMADRVLVTNVQPTAEQMGGMGDWDLFMSGRLGMIPTGIWAFNTFADGCDFAWDIAVEPGMEQKATHFFSNACVVNEASENKDAAMTWITWLCSSPTAAEIRIEAGWDLPAINDEEVLASYLDLTPPDNREAVFESLDYLVVPPVIEDYALMSDIIGQQLEAAAAGTVTVQEALDEAQAQCEAQITLG</sequence>
<evidence type="ECO:0000256" key="1">
    <source>
        <dbReference type="ARBA" id="ARBA00008520"/>
    </source>
</evidence>
<accession>A0A9D0ZCA6</accession>
<name>A0A9D0ZCA6_9FIRM</name>
<feature type="region of interest" description="Disordered" evidence="4">
    <location>
        <begin position="27"/>
        <end position="55"/>
    </location>
</feature>
<keyword evidence="3 5" id="KW-0732">Signal</keyword>
<evidence type="ECO:0000256" key="3">
    <source>
        <dbReference type="ARBA" id="ARBA00022729"/>
    </source>
</evidence>
<comment type="caution">
    <text evidence="6">The sequence shown here is derived from an EMBL/GenBank/DDBJ whole genome shotgun (WGS) entry which is preliminary data.</text>
</comment>
<dbReference type="CDD" id="cd13585">
    <property type="entry name" value="PBP2_TMBP_like"/>
    <property type="match status" value="1"/>
</dbReference>
<dbReference type="PANTHER" id="PTHR30061:SF50">
    <property type="entry name" value="MALTOSE_MALTODEXTRIN-BINDING PERIPLASMIC PROTEIN"/>
    <property type="match status" value="1"/>
</dbReference>
<dbReference type="SUPFAM" id="SSF53850">
    <property type="entry name" value="Periplasmic binding protein-like II"/>
    <property type="match status" value="1"/>
</dbReference>
<feature type="signal peptide" evidence="5">
    <location>
        <begin position="1"/>
        <end position="23"/>
    </location>
</feature>
<evidence type="ECO:0000313" key="7">
    <source>
        <dbReference type="Proteomes" id="UP000824262"/>
    </source>
</evidence>
<feature type="chain" id="PRO_5038866844" evidence="5">
    <location>
        <begin position="24"/>
        <end position="440"/>
    </location>
</feature>
<dbReference type="PANTHER" id="PTHR30061">
    <property type="entry name" value="MALTOSE-BINDING PERIPLASMIC PROTEIN"/>
    <property type="match status" value="1"/>
</dbReference>
<proteinExistence type="inferred from homology"/>
<dbReference type="EMBL" id="DVGA01000011">
    <property type="protein sequence ID" value="HIQ77770.1"/>
    <property type="molecule type" value="Genomic_DNA"/>
</dbReference>
<reference evidence="6" key="2">
    <citation type="journal article" date="2021" name="PeerJ">
        <title>Extensive microbial diversity within the chicken gut microbiome revealed by metagenomics and culture.</title>
        <authorList>
            <person name="Gilroy R."/>
            <person name="Ravi A."/>
            <person name="Getino M."/>
            <person name="Pursley I."/>
            <person name="Horton D.L."/>
            <person name="Alikhan N.F."/>
            <person name="Baker D."/>
            <person name="Gharbi K."/>
            <person name="Hall N."/>
            <person name="Watson M."/>
            <person name="Adriaenssens E.M."/>
            <person name="Foster-Nyarko E."/>
            <person name="Jarju S."/>
            <person name="Secka A."/>
            <person name="Antonio M."/>
            <person name="Oren A."/>
            <person name="Chaudhuri R.R."/>
            <person name="La Ragione R."/>
            <person name="Hildebrand F."/>
            <person name="Pallen M.J."/>
        </authorList>
    </citation>
    <scope>NUCLEOTIDE SEQUENCE</scope>
    <source>
        <strain evidence="6">ChiBcolR7-354</strain>
    </source>
</reference>
<dbReference type="AlphaFoldDB" id="A0A9D0ZCA6"/>
<protein>
    <submittedName>
        <fullName evidence="6">Sugar ABC transporter substrate-binding protein</fullName>
    </submittedName>
</protein>
<dbReference type="GO" id="GO:0015768">
    <property type="term" value="P:maltose transport"/>
    <property type="evidence" value="ECO:0007669"/>
    <property type="project" value="TreeGrafter"/>
</dbReference>
<gene>
    <name evidence="6" type="ORF">IAB77_00755</name>
</gene>
<reference evidence="6" key="1">
    <citation type="submission" date="2020-10" db="EMBL/GenBank/DDBJ databases">
        <authorList>
            <person name="Gilroy R."/>
        </authorList>
    </citation>
    <scope>NUCLEOTIDE SEQUENCE</scope>
    <source>
        <strain evidence="6">ChiBcolR7-354</strain>
    </source>
</reference>
<dbReference type="InterPro" id="IPR006059">
    <property type="entry name" value="SBP"/>
</dbReference>
<evidence type="ECO:0000256" key="2">
    <source>
        <dbReference type="ARBA" id="ARBA00022448"/>
    </source>
</evidence>
<dbReference type="Proteomes" id="UP000824262">
    <property type="component" value="Unassembled WGS sequence"/>
</dbReference>
<organism evidence="6 7">
    <name type="scientific">Candidatus Scatomorpha intestinavium</name>
    <dbReference type="NCBI Taxonomy" id="2840922"/>
    <lineage>
        <taxon>Bacteria</taxon>
        <taxon>Bacillati</taxon>
        <taxon>Bacillota</taxon>
        <taxon>Clostridia</taxon>
        <taxon>Eubacteriales</taxon>
        <taxon>Candidatus Scatomorpha</taxon>
    </lineage>
</organism>
<dbReference type="Gene3D" id="3.40.190.10">
    <property type="entry name" value="Periplasmic binding protein-like II"/>
    <property type="match status" value="1"/>
</dbReference>
<evidence type="ECO:0000256" key="5">
    <source>
        <dbReference type="SAM" id="SignalP"/>
    </source>
</evidence>
<dbReference type="Pfam" id="PF13416">
    <property type="entry name" value="SBP_bac_8"/>
    <property type="match status" value="1"/>
</dbReference>
<dbReference type="GO" id="GO:1901982">
    <property type="term" value="F:maltose binding"/>
    <property type="evidence" value="ECO:0007669"/>
    <property type="project" value="TreeGrafter"/>
</dbReference>
<keyword evidence="2" id="KW-0813">Transport</keyword>
<dbReference type="GO" id="GO:0042956">
    <property type="term" value="P:maltodextrin transmembrane transport"/>
    <property type="evidence" value="ECO:0007669"/>
    <property type="project" value="TreeGrafter"/>
</dbReference>
<dbReference type="GO" id="GO:0055052">
    <property type="term" value="C:ATP-binding cassette (ABC) transporter complex, substrate-binding subunit-containing"/>
    <property type="evidence" value="ECO:0007669"/>
    <property type="project" value="TreeGrafter"/>
</dbReference>
<comment type="similarity">
    <text evidence="1">Belongs to the bacterial solute-binding protein 1 family.</text>
</comment>